<keyword evidence="5" id="KW-1185">Reference proteome</keyword>
<evidence type="ECO:0000313" key="6">
    <source>
        <dbReference type="Proteomes" id="UP000440732"/>
    </source>
</evidence>
<organism evidence="2 6">
    <name type="scientific">Phytophthora fragariae</name>
    <dbReference type="NCBI Taxonomy" id="53985"/>
    <lineage>
        <taxon>Eukaryota</taxon>
        <taxon>Sar</taxon>
        <taxon>Stramenopiles</taxon>
        <taxon>Oomycota</taxon>
        <taxon>Peronosporomycetes</taxon>
        <taxon>Peronosporales</taxon>
        <taxon>Peronosporaceae</taxon>
        <taxon>Phytophthora</taxon>
    </lineage>
</organism>
<sequence length="70" mass="7837">MRRVTTILGTRANSTSMSFLAFGVKLNDKASHSSVRSRWFRHVEIALSQKRSTARAAGEPHTMELRASAY</sequence>
<dbReference type="Proteomes" id="UP000441208">
    <property type="component" value="Unassembled WGS sequence"/>
</dbReference>
<accession>A0A6A3SHL7</accession>
<comment type="caution">
    <text evidence="2">The sequence shown here is derived from an EMBL/GenBank/DDBJ whole genome shotgun (WGS) entry which is preliminary data.</text>
</comment>
<dbReference type="EMBL" id="QXGC01001597">
    <property type="protein sequence ID" value="KAE9199744.1"/>
    <property type="molecule type" value="Genomic_DNA"/>
</dbReference>
<dbReference type="EMBL" id="QXGA01001523">
    <property type="protein sequence ID" value="KAE9116760.1"/>
    <property type="molecule type" value="Genomic_DNA"/>
</dbReference>
<dbReference type="EMBL" id="QXFZ01001627">
    <property type="protein sequence ID" value="KAE9087383.1"/>
    <property type="molecule type" value="Genomic_DNA"/>
</dbReference>
<evidence type="ECO:0000313" key="4">
    <source>
        <dbReference type="EMBL" id="KAE9199744.1"/>
    </source>
</evidence>
<dbReference type="Proteomes" id="UP000476176">
    <property type="component" value="Unassembled WGS sequence"/>
</dbReference>
<evidence type="ECO:0000313" key="3">
    <source>
        <dbReference type="EMBL" id="KAE9187744.1"/>
    </source>
</evidence>
<evidence type="ECO:0000313" key="5">
    <source>
        <dbReference type="Proteomes" id="UP000433483"/>
    </source>
</evidence>
<evidence type="ECO:0000313" key="2">
    <source>
        <dbReference type="EMBL" id="KAE9116760.1"/>
    </source>
</evidence>
<evidence type="ECO:0000313" key="1">
    <source>
        <dbReference type="EMBL" id="KAE9087383.1"/>
    </source>
</evidence>
<dbReference type="Proteomes" id="UP000440732">
    <property type="component" value="Unassembled WGS sequence"/>
</dbReference>
<name>A0A6A3SHL7_9STRA</name>
<reference evidence="5 6" key="1">
    <citation type="submission" date="2018-08" db="EMBL/GenBank/DDBJ databases">
        <title>Genomic investigation of the strawberry pathogen Phytophthora fragariae indicates pathogenicity is determined by transcriptional variation in three key races.</title>
        <authorList>
            <person name="Adams T.M."/>
            <person name="Armitage A.D."/>
            <person name="Sobczyk M.K."/>
            <person name="Bates H.J."/>
            <person name="Dunwell J.M."/>
            <person name="Nellist C.F."/>
            <person name="Harrison R.J."/>
        </authorList>
    </citation>
    <scope>NUCLEOTIDE SEQUENCE [LARGE SCALE GENOMIC DNA]</scope>
    <source>
        <strain evidence="4 8">BC-23</strain>
        <strain evidence="3 5">NOV-27</strain>
        <strain evidence="2 6">NOV-5</strain>
        <strain evidence="1 7">NOV-71</strain>
    </source>
</reference>
<dbReference type="Proteomes" id="UP000433483">
    <property type="component" value="Unassembled WGS sequence"/>
</dbReference>
<proteinExistence type="predicted"/>
<gene>
    <name evidence="4" type="ORF">PF004_g19187</name>
    <name evidence="3" type="ORF">PF005_g20331</name>
    <name evidence="2" type="ORF">PF006_g18965</name>
    <name evidence="1" type="ORF">PF007_g20402</name>
</gene>
<evidence type="ECO:0000313" key="7">
    <source>
        <dbReference type="Proteomes" id="UP000441208"/>
    </source>
</evidence>
<evidence type="ECO:0000313" key="8">
    <source>
        <dbReference type="Proteomes" id="UP000476176"/>
    </source>
</evidence>
<protein>
    <submittedName>
        <fullName evidence="2">Uncharacterized protein</fullName>
    </submittedName>
</protein>
<dbReference type="EMBL" id="QXGB01001633">
    <property type="protein sequence ID" value="KAE9187744.1"/>
    <property type="molecule type" value="Genomic_DNA"/>
</dbReference>
<dbReference type="AlphaFoldDB" id="A0A6A3SHL7"/>